<keyword evidence="14" id="KW-0675">Receptor</keyword>
<evidence type="ECO:0000313" key="14">
    <source>
        <dbReference type="EMBL" id="AAL78101.1"/>
    </source>
</evidence>
<dbReference type="Pfam" id="PF00069">
    <property type="entry name" value="Pkinase"/>
    <property type="match status" value="1"/>
</dbReference>
<evidence type="ECO:0000256" key="4">
    <source>
        <dbReference type="ARBA" id="ARBA00022737"/>
    </source>
</evidence>
<dbReference type="InterPro" id="IPR050528">
    <property type="entry name" value="L-type_Lectin-RKs"/>
</dbReference>
<feature type="binding site" evidence="9">
    <location>
        <position position="366"/>
    </location>
    <ligand>
        <name>ATP</name>
        <dbReference type="ChEBI" id="CHEBI:30616"/>
    </ligand>
</feature>
<dbReference type="AlphaFoldDB" id="A0A5S6RBY6"/>
<keyword evidence="10" id="KW-0812">Transmembrane</keyword>
<evidence type="ECO:0000256" key="1">
    <source>
        <dbReference type="ARBA" id="ARBA00022527"/>
    </source>
</evidence>
<evidence type="ECO:0000313" key="15">
    <source>
        <dbReference type="Proteomes" id="UP000000763"/>
    </source>
</evidence>
<dbReference type="PROSITE" id="PS51473">
    <property type="entry name" value="GNK2"/>
    <property type="match status" value="1"/>
</dbReference>
<evidence type="ECO:0000259" key="12">
    <source>
        <dbReference type="PROSITE" id="PS50011"/>
    </source>
</evidence>
<dbReference type="InterPro" id="IPR002902">
    <property type="entry name" value="GNK2"/>
</dbReference>
<organism evidence="14 15">
    <name type="scientific">Oryza sativa subsp. japonica</name>
    <name type="common">Rice</name>
    <dbReference type="NCBI Taxonomy" id="39947"/>
    <lineage>
        <taxon>Eukaryota</taxon>
        <taxon>Viridiplantae</taxon>
        <taxon>Streptophyta</taxon>
        <taxon>Embryophyta</taxon>
        <taxon>Tracheophyta</taxon>
        <taxon>Spermatophyta</taxon>
        <taxon>Magnoliopsida</taxon>
        <taxon>Liliopsida</taxon>
        <taxon>Poales</taxon>
        <taxon>Poaceae</taxon>
        <taxon>BOP clade</taxon>
        <taxon>Oryzoideae</taxon>
        <taxon>Oryzeae</taxon>
        <taxon>Oryzinae</taxon>
        <taxon>Oryza</taxon>
        <taxon>Oryza sativa</taxon>
    </lineage>
</organism>
<dbReference type="InterPro" id="IPR001245">
    <property type="entry name" value="Ser-Thr/Tyr_kinase_cat_dom"/>
</dbReference>
<dbReference type="SUPFAM" id="SSF56112">
    <property type="entry name" value="Protein kinase-like (PK-like)"/>
    <property type="match status" value="1"/>
</dbReference>
<accession>A0A5S6RBY6</accession>
<evidence type="ECO:0000259" key="13">
    <source>
        <dbReference type="PROSITE" id="PS51473"/>
    </source>
</evidence>
<keyword evidence="1" id="KW-0723">Serine/threonine-protein kinase</keyword>
<evidence type="ECO:0000256" key="10">
    <source>
        <dbReference type="SAM" id="Phobius"/>
    </source>
</evidence>
<dbReference type="InterPro" id="IPR038408">
    <property type="entry name" value="GNK2_sf"/>
</dbReference>
<evidence type="ECO:0000256" key="3">
    <source>
        <dbReference type="ARBA" id="ARBA00022729"/>
    </source>
</evidence>
<dbReference type="PROSITE" id="PS00107">
    <property type="entry name" value="PROTEIN_KINASE_ATP"/>
    <property type="match status" value="1"/>
</dbReference>
<dbReference type="Pfam" id="PF07714">
    <property type="entry name" value="PK_Tyr_Ser-Thr"/>
    <property type="match status" value="1"/>
</dbReference>
<dbReference type="Pfam" id="PF01657">
    <property type="entry name" value="Stress-antifung"/>
    <property type="match status" value="1"/>
</dbReference>
<dbReference type="Gene3D" id="3.30.200.20">
    <property type="entry name" value="Phosphorylase Kinase, domain 1"/>
    <property type="match status" value="1"/>
</dbReference>
<dbReference type="Proteomes" id="UP000000763">
    <property type="component" value="Chromosome 10"/>
</dbReference>
<dbReference type="PROSITE" id="PS00108">
    <property type="entry name" value="PROTEIN_KINASE_ST"/>
    <property type="match status" value="1"/>
</dbReference>
<keyword evidence="7 9" id="KW-0067">ATP-binding</keyword>
<dbReference type="EMBL" id="AC093568">
    <property type="protein sequence ID" value="AAL78101.1"/>
    <property type="molecule type" value="Genomic_DNA"/>
</dbReference>
<dbReference type="PROSITE" id="PS50011">
    <property type="entry name" value="PROTEIN_KINASE_DOM"/>
    <property type="match status" value="1"/>
</dbReference>
<keyword evidence="5 9" id="KW-0547">Nucleotide-binding</keyword>
<keyword evidence="3 11" id="KW-0732">Signal</keyword>
<dbReference type="Gene3D" id="3.30.430.20">
    <property type="entry name" value="Gnk2 domain, C-X8-C-X2-C motif"/>
    <property type="match status" value="2"/>
</dbReference>
<dbReference type="GO" id="GO:0051707">
    <property type="term" value="P:response to other organism"/>
    <property type="evidence" value="ECO:0007669"/>
    <property type="project" value="UniProtKB-ARBA"/>
</dbReference>
<keyword evidence="6 14" id="KW-0418">Kinase</keyword>
<feature type="transmembrane region" description="Helical" evidence="10">
    <location>
        <begin position="284"/>
        <end position="307"/>
    </location>
</feature>
<feature type="signal peptide" evidence="11">
    <location>
        <begin position="1"/>
        <end position="31"/>
    </location>
</feature>
<dbReference type="InterPro" id="IPR017441">
    <property type="entry name" value="Protein_kinase_ATP_BS"/>
</dbReference>
<keyword evidence="4" id="KW-0677">Repeat</keyword>
<evidence type="ECO:0000256" key="8">
    <source>
        <dbReference type="ARBA" id="ARBA00023180"/>
    </source>
</evidence>
<evidence type="ECO:0000256" key="5">
    <source>
        <dbReference type="ARBA" id="ARBA00022741"/>
    </source>
</evidence>
<feature type="chain" id="PRO_5024282902" evidence="11">
    <location>
        <begin position="32"/>
        <end position="548"/>
    </location>
</feature>
<dbReference type="PANTHER" id="PTHR27007">
    <property type="match status" value="1"/>
</dbReference>
<proteinExistence type="predicted"/>
<dbReference type="GO" id="GO:0004674">
    <property type="term" value="F:protein serine/threonine kinase activity"/>
    <property type="evidence" value="ECO:0007669"/>
    <property type="project" value="UniProtKB-KW"/>
</dbReference>
<keyword evidence="10" id="KW-0472">Membrane</keyword>
<dbReference type="CDD" id="cd23509">
    <property type="entry name" value="Gnk2-like"/>
    <property type="match status" value="1"/>
</dbReference>
<evidence type="ECO:0000256" key="6">
    <source>
        <dbReference type="ARBA" id="ARBA00022777"/>
    </source>
</evidence>
<reference evidence="15" key="1">
    <citation type="journal article" date="2005" name="Nature">
        <title>The map-based sequence of the rice genome.</title>
        <authorList>
            <consortium name="International rice genome sequencing project (IRGSP)"/>
            <person name="Matsumoto T."/>
            <person name="Wu J."/>
            <person name="Kanamori H."/>
            <person name="Katayose Y."/>
            <person name="Fujisawa M."/>
            <person name="Namiki N."/>
            <person name="Mizuno H."/>
            <person name="Yamamoto K."/>
            <person name="Antonio B.A."/>
            <person name="Baba T."/>
            <person name="Sakata K."/>
            <person name="Nagamura Y."/>
            <person name="Aoki H."/>
            <person name="Arikawa K."/>
            <person name="Arita K."/>
            <person name="Bito T."/>
            <person name="Chiden Y."/>
            <person name="Fujitsuka N."/>
            <person name="Fukunaka R."/>
            <person name="Hamada M."/>
            <person name="Harada C."/>
            <person name="Hayashi A."/>
            <person name="Hijishita S."/>
            <person name="Honda M."/>
            <person name="Hosokawa S."/>
            <person name="Ichikawa Y."/>
            <person name="Idonuma A."/>
            <person name="Iijima M."/>
            <person name="Ikeda M."/>
            <person name="Ikeno M."/>
            <person name="Ito K."/>
            <person name="Ito S."/>
            <person name="Ito T."/>
            <person name="Ito Y."/>
            <person name="Ito Y."/>
            <person name="Iwabuchi A."/>
            <person name="Kamiya K."/>
            <person name="Karasawa W."/>
            <person name="Kurita K."/>
            <person name="Katagiri S."/>
            <person name="Kikuta A."/>
            <person name="Kobayashi H."/>
            <person name="Kobayashi N."/>
            <person name="Machita K."/>
            <person name="Maehara T."/>
            <person name="Masukawa M."/>
            <person name="Mizubayashi T."/>
            <person name="Mukai Y."/>
            <person name="Nagasaki H."/>
            <person name="Nagata Y."/>
            <person name="Naito S."/>
            <person name="Nakashima M."/>
            <person name="Nakama Y."/>
            <person name="Nakamichi Y."/>
            <person name="Nakamura M."/>
            <person name="Meguro A."/>
            <person name="Negishi M."/>
            <person name="Ohta I."/>
            <person name="Ohta T."/>
            <person name="Okamoto M."/>
            <person name="Ono N."/>
            <person name="Saji S."/>
            <person name="Sakaguchi M."/>
            <person name="Sakai K."/>
            <person name="Shibata M."/>
            <person name="Shimokawa T."/>
            <person name="Song J."/>
            <person name="Takazaki Y."/>
            <person name="Terasawa K."/>
            <person name="Tsugane M."/>
            <person name="Tsuji K."/>
            <person name="Ueda S."/>
            <person name="Waki K."/>
            <person name="Yamagata H."/>
            <person name="Yamamoto M."/>
            <person name="Yamamoto S."/>
            <person name="Yamane H."/>
            <person name="Yoshiki S."/>
            <person name="Yoshihara R."/>
            <person name="Yukawa K."/>
            <person name="Zhong H."/>
            <person name="Yano M."/>
            <person name="Yuan Q."/>
            <person name="Ouyang S."/>
            <person name="Liu J."/>
            <person name="Jones K.M."/>
            <person name="Gansberger K."/>
            <person name="Moffat K."/>
            <person name="Hill J."/>
            <person name="Bera J."/>
            <person name="Fadrosh D."/>
            <person name="Jin S."/>
            <person name="Johri S."/>
            <person name="Kim M."/>
            <person name="Overton L."/>
            <person name="Reardon M."/>
            <person name="Tsitrin T."/>
            <person name="Vuong H."/>
            <person name="Weaver B."/>
            <person name="Ciecko A."/>
            <person name="Tallon L."/>
            <person name="Jackson J."/>
            <person name="Pai G."/>
            <person name="Aken S.V."/>
            <person name="Utterback T."/>
            <person name="Reidmuller S."/>
            <person name="Feldblyum T."/>
            <person name="Hsiao J."/>
            <person name="Zismann V."/>
            <person name="Iobst S."/>
            <person name="de Vazeille A.R."/>
            <person name="Buell C.R."/>
            <person name="Ying K."/>
            <person name="Li Y."/>
            <person name="Lu T."/>
            <person name="Huang Y."/>
            <person name="Zhao Q."/>
            <person name="Feng Q."/>
            <person name="Zhang L."/>
            <person name="Zhu J."/>
            <person name="Weng Q."/>
            <person name="Mu J."/>
            <person name="Lu Y."/>
            <person name="Fan D."/>
            <person name="Liu Y."/>
            <person name="Guan J."/>
            <person name="Zhang Y."/>
            <person name="Yu S."/>
            <person name="Liu X."/>
            <person name="Zhang Y."/>
            <person name="Hong G."/>
            <person name="Han B."/>
            <person name="Choisne N."/>
            <person name="Demange N."/>
            <person name="Orjeda G."/>
            <person name="Samain S."/>
            <person name="Cattolico L."/>
            <person name="Pelletier E."/>
            <person name="Couloux A."/>
            <person name="Segurens B."/>
            <person name="Wincker P."/>
            <person name="D'Hont A."/>
            <person name="Scarpelli C."/>
            <person name="Weissenbach J."/>
            <person name="Salanoubat M."/>
            <person name="Quetier F."/>
            <person name="Yu Y."/>
            <person name="Kim H.R."/>
            <person name="Rambo T."/>
            <person name="Currie J."/>
            <person name="Collura K."/>
            <person name="Luo M."/>
            <person name="Yang T."/>
            <person name="Ammiraju J.S.S."/>
            <person name="Engler F."/>
            <person name="Soderlund C."/>
            <person name="Wing R.A."/>
            <person name="Palmer L.E."/>
            <person name="de la Bastide M."/>
            <person name="Spiegel L."/>
            <person name="Nascimento L."/>
            <person name="Zutavern T."/>
            <person name="O'Shaughnessy A."/>
            <person name="Dike S."/>
            <person name="Dedhia N."/>
            <person name="Preston R."/>
            <person name="Balija V."/>
            <person name="McCombie W.R."/>
            <person name="Chow T."/>
            <person name="Chen H."/>
            <person name="Chung M."/>
            <person name="Chen C."/>
            <person name="Shaw J."/>
            <person name="Wu H."/>
            <person name="Hsiao K."/>
            <person name="Chao Y."/>
            <person name="Chu M."/>
            <person name="Cheng C."/>
            <person name="Hour A."/>
            <person name="Lee P."/>
            <person name="Lin S."/>
            <person name="Lin Y."/>
            <person name="Liou J."/>
            <person name="Liu S."/>
            <person name="Hsing Y."/>
            <person name="Raghuvanshi S."/>
            <person name="Mohanty A."/>
            <person name="Bharti A.K."/>
            <person name="Gaur A."/>
            <person name="Gupta V."/>
            <person name="Kumar D."/>
            <person name="Ravi V."/>
            <person name="Vij S."/>
            <person name="Kapur A."/>
            <person name="Khurana P."/>
            <person name="Khurana P."/>
            <person name="Khurana J.P."/>
            <person name="Tyagi A.K."/>
            <person name="Gaikwad K."/>
            <person name="Singh A."/>
            <person name="Dalal V."/>
            <person name="Srivastava S."/>
            <person name="Dixit A."/>
            <person name="Pal A.K."/>
            <person name="Ghazi I.A."/>
            <person name="Yadav M."/>
            <person name="Pandit A."/>
            <person name="Bhargava A."/>
            <person name="Sureshbabu K."/>
            <person name="Batra K."/>
            <person name="Sharma T.R."/>
            <person name="Mohapatra T."/>
            <person name="Singh N.K."/>
            <person name="Messing J."/>
            <person name="Nelson A.B."/>
            <person name="Fuks G."/>
            <person name="Kavchok S."/>
            <person name="Keizer G."/>
            <person name="Linton E."/>
            <person name="Llaca V."/>
            <person name="Song R."/>
            <person name="Tanyolac B."/>
            <person name="Young S."/>
            <person name="Ho-Il K."/>
            <person name="Hahn J.H."/>
            <person name="Sangsakoo G."/>
            <person name="Vanavichit A."/>
            <person name="de Mattos Luiz.A.T."/>
            <person name="Zimmer P.D."/>
            <person name="Malone G."/>
            <person name="Dellagostin O."/>
            <person name="de Oliveira A.C."/>
            <person name="Bevan M."/>
            <person name="Bancroft I."/>
            <person name="Minx P."/>
            <person name="Cordum H."/>
            <person name="Wilson R."/>
            <person name="Cheng Z."/>
            <person name="Jin W."/>
            <person name="Jiang J."/>
            <person name="Leong S.A."/>
            <person name="Iwama H."/>
            <person name="Gojobori T."/>
            <person name="Itoh T."/>
            <person name="Niimura Y."/>
            <person name="Fujii Y."/>
            <person name="Habara T."/>
            <person name="Sakai H."/>
            <person name="Sato Y."/>
            <person name="Wilson G."/>
            <person name="Kumar K."/>
            <person name="McCouch S."/>
            <person name="Juretic N."/>
            <person name="Hoen D."/>
            <person name="Wright S."/>
            <person name="Bruskiewich R."/>
            <person name="Bureau T."/>
            <person name="Miyao A."/>
            <person name="Hirochika H."/>
            <person name="Nishikawa T."/>
            <person name="Kadowaki K."/>
            <person name="Sugiura M."/>
            <person name="Burr B."/>
            <person name="Sasaki T."/>
        </authorList>
    </citation>
    <scope>NUCLEOTIDE SEQUENCE [LARGE SCALE GENOMIC DNA]</scope>
    <source>
        <strain evidence="15">cv. Nipponbare</strain>
    </source>
</reference>
<gene>
    <name evidence="14" type="ORF">OSJNBa0029P16.11</name>
</gene>
<keyword evidence="10" id="KW-1133">Transmembrane helix</keyword>
<protein>
    <submittedName>
        <fullName evidence="14">Receptor-like protein kinase</fullName>
    </submittedName>
</protein>
<evidence type="ECO:0000256" key="7">
    <source>
        <dbReference type="ARBA" id="ARBA00022840"/>
    </source>
</evidence>
<dbReference type="InterPro" id="IPR000719">
    <property type="entry name" value="Prot_kinase_dom"/>
</dbReference>
<dbReference type="InterPro" id="IPR011009">
    <property type="entry name" value="Kinase-like_dom_sf"/>
</dbReference>
<dbReference type="Gene3D" id="1.10.510.10">
    <property type="entry name" value="Transferase(Phosphotransferase) domain 1"/>
    <property type="match status" value="2"/>
</dbReference>
<evidence type="ECO:0000256" key="11">
    <source>
        <dbReference type="SAM" id="SignalP"/>
    </source>
</evidence>
<reference evidence="15" key="2">
    <citation type="journal article" date="2008" name="Nucleic Acids Res.">
        <title>The rice annotation project database (RAP-DB): 2008 update.</title>
        <authorList>
            <consortium name="The rice annotation project (RAP)"/>
        </authorList>
    </citation>
    <scope>GENOME REANNOTATION</scope>
    <source>
        <strain evidence="15">cv. Nipponbare</strain>
    </source>
</reference>
<dbReference type="SMART" id="SM00220">
    <property type="entry name" value="S_TKc"/>
    <property type="match status" value="1"/>
</dbReference>
<feature type="domain" description="Protein kinase" evidence="12">
    <location>
        <begin position="335"/>
        <end position="548"/>
    </location>
</feature>
<evidence type="ECO:0000256" key="9">
    <source>
        <dbReference type="PROSITE-ProRule" id="PRU10141"/>
    </source>
</evidence>
<sequence>MLTTFVYHALGSFSCVCLLCFASSLVSVADAGGAPVLQALECTSTAAGNYTQDGAYAANLGRLLAMLPNETVSKNGGFFNGTVGNGTATVYGLAMCAADFSRADCMDCLVAAGISAGGVVKRCPGSTTVSAMFDQCLLRYSDSSFFGTAHISTQLRIVYFQYNIRFGRGDLDRQAASSPARFARVVPCMWDACSELCLACRKCTRDLPPDACKGCLDALAANVSATFPATARGERKSYSCRVRYDVNTSFMVVPFNLSTGSAGTPTSSLAGPGSVNSAKNNGPVMIGSIVAAVVFVVLVSVVVWLCVRHRAIKKVALAGPRSYSYEELYTATNGFSDERKLGQGAFGAVYRGVLSDPSQTLVAVKKIQRMSEAAWQEFVAVITIVTQLKHRNIVDLMGWYNIILDMANGLQYLHTARNECVLHRDIKPSNVMLDENLSCAKLCDFGLVKQINHDEVTPGRQTTVIGTRSYLDPECIRTSIHGHNNKNSLVEWVQDSFRHRKSVADMADERLKGDFDEEQIERVIRVGFLCVLPEPDKRPDMATVVGTT</sequence>
<keyword evidence="2" id="KW-0808">Transferase</keyword>
<evidence type="ECO:0000256" key="2">
    <source>
        <dbReference type="ARBA" id="ARBA00022679"/>
    </source>
</evidence>
<feature type="domain" description="Gnk2-homologous" evidence="13">
    <location>
        <begin position="38"/>
        <end position="145"/>
    </location>
</feature>
<dbReference type="InterPro" id="IPR008271">
    <property type="entry name" value="Ser/Thr_kinase_AS"/>
</dbReference>
<keyword evidence="8" id="KW-0325">Glycoprotein</keyword>
<name>A0A5S6RBY6_ORYSJ</name>
<dbReference type="GO" id="GO:0005524">
    <property type="term" value="F:ATP binding"/>
    <property type="evidence" value="ECO:0007669"/>
    <property type="project" value="UniProtKB-UniRule"/>
</dbReference>